<dbReference type="PROSITE" id="PS51918">
    <property type="entry name" value="RADICAL_SAM"/>
    <property type="match status" value="1"/>
</dbReference>
<dbReference type="GO" id="GO:0046872">
    <property type="term" value="F:metal ion binding"/>
    <property type="evidence" value="ECO:0007669"/>
    <property type="project" value="UniProtKB-KW"/>
</dbReference>
<dbReference type="InterPro" id="IPR058240">
    <property type="entry name" value="rSAM_sf"/>
</dbReference>
<dbReference type="STRING" id="361077.A0A151Z8M6"/>
<evidence type="ECO:0000256" key="4">
    <source>
        <dbReference type="ARBA" id="ARBA00022485"/>
    </source>
</evidence>
<dbReference type="UniPathway" id="UPA00988"/>
<evidence type="ECO:0000256" key="9">
    <source>
        <dbReference type="ARBA" id="ARBA00022723"/>
    </source>
</evidence>
<dbReference type="SFLD" id="SFLDG01086">
    <property type="entry name" value="elongater_protein-like"/>
    <property type="match status" value="1"/>
</dbReference>
<evidence type="ECO:0000259" key="18">
    <source>
        <dbReference type="PROSITE" id="PS51918"/>
    </source>
</evidence>
<dbReference type="InterPro" id="IPR006638">
    <property type="entry name" value="Elp3/MiaA/NifB-like_rSAM"/>
</dbReference>
<dbReference type="SUPFAM" id="SSF102114">
    <property type="entry name" value="Radical SAM enzymes"/>
    <property type="match status" value="1"/>
</dbReference>
<keyword evidence="10" id="KW-0694">RNA-binding</keyword>
<evidence type="ECO:0000256" key="3">
    <source>
        <dbReference type="ARBA" id="ARBA00020266"/>
    </source>
</evidence>
<evidence type="ECO:0000256" key="7">
    <source>
        <dbReference type="ARBA" id="ARBA00022691"/>
    </source>
</evidence>
<protein>
    <recommendedName>
        <fullName evidence="3 15">Elongator complex protein 3</fullName>
        <ecNumber evidence="15">2.3.1.-</ecNumber>
    </recommendedName>
</protein>
<dbReference type="OrthoDB" id="10265243at2759"/>
<feature type="binding site" evidence="16">
    <location>
        <position position="125"/>
    </location>
    <ligand>
        <name>[4Fe-4S] cluster</name>
        <dbReference type="ChEBI" id="CHEBI:49883"/>
        <note>4Fe-4S-S-AdoMet</note>
    </ligand>
</feature>
<keyword evidence="11 16" id="KW-0408">Iron</keyword>
<keyword evidence="9 15" id="KW-0479">Metal-binding</keyword>
<evidence type="ECO:0000256" key="5">
    <source>
        <dbReference type="ARBA" id="ARBA00022555"/>
    </source>
</evidence>
<dbReference type="Pfam" id="PF04055">
    <property type="entry name" value="Radical_SAM"/>
    <property type="match status" value="1"/>
</dbReference>
<reference evidence="19 20" key="1">
    <citation type="submission" date="2015-12" db="EMBL/GenBank/DDBJ databases">
        <title>Dictyostelia acquired genes for synthesis and detection of signals that induce cell-type specialization by lateral gene transfer from prokaryotes.</title>
        <authorList>
            <person name="Gloeckner G."/>
            <person name="Schaap P."/>
        </authorList>
    </citation>
    <scope>NUCLEOTIDE SEQUENCE [LARGE SCALE GENOMIC DNA]</scope>
    <source>
        <strain evidence="19 20">TK</strain>
    </source>
</reference>
<dbReference type="SMART" id="SM00729">
    <property type="entry name" value="Elp3"/>
    <property type="match status" value="1"/>
</dbReference>
<dbReference type="InParanoid" id="A0A151Z8M6"/>
<evidence type="ECO:0000256" key="8">
    <source>
        <dbReference type="ARBA" id="ARBA00022694"/>
    </source>
</evidence>
<dbReference type="GO" id="GO:0005737">
    <property type="term" value="C:cytoplasm"/>
    <property type="evidence" value="ECO:0007669"/>
    <property type="project" value="TreeGrafter"/>
</dbReference>
<comment type="catalytic activity">
    <reaction evidence="14">
        <text>uridine(34) in tRNA + acetyl-CoA + S-adenosyl-L-methionine + H2O = 5-(carboxymethyl)uridine(34) in tRNA + 5'-deoxyadenosine + L-methionine + CoA + 2 H(+)</text>
        <dbReference type="Rhea" id="RHEA:61020"/>
        <dbReference type="Rhea" id="RHEA-COMP:10407"/>
        <dbReference type="Rhea" id="RHEA-COMP:11727"/>
        <dbReference type="ChEBI" id="CHEBI:15377"/>
        <dbReference type="ChEBI" id="CHEBI:15378"/>
        <dbReference type="ChEBI" id="CHEBI:17319"/>
        <dbReference type="ChEBI" id="CHEBI:57287"/>
        <dbReference type="ChEBI" id="CHEBI:57288"/>
        <dbReference type="ChEBI" id="CHEBI:57844"/>
        <dbReference type="ChEBI" id="CHEBI:59789"/>
        <dbReference type="ChEBI" id="CHEBI:65315"/>
        <dbReference type="ChEBI" id="CHEBI:74882"/>
        <dbReference type="EC" id="2.3.1.311"/>
    </reaction>
    <physiologicalReaction direction="left-to-right" evidence="14">
        <dbReference type="Rhea" id="RHEA:61021"/>
    </physiologicalReaction>
</comment>
<dbReference type="SUPFAM" id="SSF55729">
    <property type="entry name" value="Acyl-CoA N-acyltransferases (Nat)"/>
    <property type="match status" value="1"/>
</dbReference>
<feature type="binding site" evidence="16">
    <location>
        <position position="122"/>
    </location>
    <ligand>
        <name>[4Fe-4S] cluster</name>
        <dbReference type="ChEBI" id="CHEBI:49883"/>
        <note>4Fe-4S-S-AdoMet</note>
    </ligand>
</feature>
<dbReference type="FunFam" id="3.40.630.30:FF:000003">
    <property type="entry name" value="Elongator complex protein 3"/>
    <property type="match status" value="1"/>
</dbReference>
<dbReference type="EC" id="2.3.1.-" evidence="15"/>
<dbReference type="InterPro" id="IPR039661">
    <property type="entry name" value="ELP3"/>
</dbReference>
<dbReference type="InterPro" id="IPR032432">
    <property type="entry name" value="Radical_SAM_C"/>
</dbReference>
<evidence type="ECO:0000256" key="11">
    <source>
        <dbReference type="ARBA" id="ARBA00023004"/>
    </source>
</evidence>
<dbReference type="GO" id="GO:0033588">
    <property type="term" value="C:elongator holoenzyme complex"/>
    <property type="evidence" value="ECO:0007669"/>
    <property type="project" value="TreeGrafter"/>
</dbReference>
<dbReference type="AlphaFoldDB" id="A0A151Z8M6"/>
<dbReference type="PANTHER" id="PTHR11135:SF0">
    <property type="entry name" value="ELONGATOR COMPLEX PROTEIN 3"/>
    <property type="match status" value="1"/>
</dbReference>
<evidence type="ECO:0000256" key="16">
    <source>
        <dbReference type="PIRSR" id="PIRSR005669-1"/>
    </source>
</evidence>
<dbReference type="Gene3D" id="3.40.630.30">
    <property type="match status" value="1"/>
</dbReference>
<evidence type="ECO:0000313" key="19">
    <source>
        <dbReference type="EMBL" id="KYQ90154.1"/>
    </source>
</evidence>
<dbReference type="Pfam" id="PF23613">
    <property type="entry name" value="ELP3_N"/>
    <property type="match status" value="1"/>
</dbReference>
<comment type="cofactor">
    <cofactor evidence="15 16">
        <name>[4Fe-4S] cluster</name>
        <dbReference type="ChEBI" id="CHEBI:49883"/>
    </cofactor>
    <text evidence="15 16">Binds 1 [4Fe-4S] cluster. The cluster is coordinated with 3 cysteines and an exchangeable S-adenosyl-L-methionine.</text>
</comment>
<keyword evidence="12 15" id="KW-0411">Iron-sulfur</keyword>
<sequence length="568" mass="64366">MSLMVESSRPAPKRANAKQTYGKNSIQFTKTVGEIVNSLITAYKEGKKINLLKIKTELSAKNSLSDQPKTVDIISAIPDQYKNTLLPLLKAKPVRTASGIAVVAVMCKPHRCPHLAMTGNICVYCPGGPDSDFEYSTQSYTGYEPTSMRAIRARYNPYLQTRSRIDQLKRLGHNVEKVEFIIMGGTFMSLPADYRDYFIRNLHDALSGHTSNNVAEAVKYSEQSNIKCIGITIETRPDHCLKLHLSNMLSYGCTRLEIGVQSVYEDIARDTNRGHTVKAVLESFQLAKDSGFKVVAHMMPDLPNMGMERDVYGFMEFFENPAFRADGLKIYPTLVIRGTGLYELWKTGTYKNYSPDSLVDLIAKILALVPPWTRIYRIQRDIPMPLVTSGVEYGNLRELCLARMKDFGTKCRDVRTREVGIQEVHHKVKPDQVELIRRDYTANGGWETFLTYEDPKQDILIGLLRLRKCSEVTFRPELKENCSIVRELHVYGSVVGIHSRDPTKFQHQGFGTLLMEEAERIAREEHGSVKLAVISGVGTRHYYRKLGYELDGPYMSKILVPDYKPIVK</sequence>
<keyword evidence="13 15" id="KW-0012">Acyltransferase</keyword>
<dbReference type="OMA" id="TFETRPD"/>
<dbReference type="CDD" id="cd01335">
    <property type="entry name" value="Radical_SAM"/>
    <property type="match status" value="1"/>
</dbReference>
<dbReference type="InterPro" id="IPR007197">
    <property type="entry name" value="rSAM"/>
</dbReference>
<dbReference type="GO" id="GO:0106261">
    <property type="term" value="F:tRNA uridine(34) acetyltransferase activity"/>
    <property type="evidence" value="ECO:0007669"/>
    <property type="project" value="UniProtKB-EC"/>
</dbReference>
<dbReference type="InterPro" id="IPR016181">
    <property type="entry name" value="Acyl_CoA_acyltransferase"/>
</dbReference>
<dbReference type="PIRSF" id="PIRSF005669">
    <property type="entry name" value="Hist_AcTrfase_ELP3"/>
    <property type="match status" value="1"/>
</dbReference>
<evidence type="ECO:0000256" key="2">
    <source>
        <dbReference type="ARBA" id="ARBA00005494"/>
    </source>
</evidence>
<keyword evidence="7 15" id="KW-0949">S-adenosyl-L-methionine</keyword>
<proteinExistence type="inferred from homology"/>
<gene>
    <name evidence="19" type="ORF">DLAC_08745</name>
</gene>
<dbReference type="SFLD" id="SFLDS00029">
    <property type="entry name" value="Radical_SAM"/>
    <property type="match status" value="1"/>
</dbReference>
<accession>A0A151Z8M6</accession>
<comment type="pathway">
    <text evidence="1">tRNA modification; 5-methoxycarbonylmethyl-2-thiouridine-tRNA biosynthesis.</text>
</comment>
<dbReference type="GO" id="GO:0002926">
    <property type="term" value="P:tRNA wobble base 5-methoxycarbonylmethyl-2-thiouridinylation"/>
    <property type="evidence" value="ECO:0007669"/>
    <property type="project" value="TreeGrafter"/>
</dbReference>
<dbReference type="PANTHER" id="PTHR11135">
    <property type="entry name" value="HISTONE ACETYLTRANSFERASE-RELATED"/>
    <property type="match status" value="1"/>
</dbReference>
<comment type="similarity">
    <text evidence="2 15">Belongs to the ELP3 family.</text>
</comment>
<dbReference type="InterPro" id="IPR056591">
    <property type="entry name" value="ELP3-like_N"/>
</dbReference>
<keyword evidence="4" id="KW-0004">4Fe-4S</keyword>
<dbReference type="FunCoup" id="A0A151Z8M6">
    <property type="interactions" value="885"/>
</dbReference>
<name>A0A151Z8M6_TIELA</name>
<evidence type="ECO:0000256" key="1">
    <source>
        <dbReference type="ARBA" id="ARBA00005043"/>
    </source>
</evidence>
<evidence type="ECO:0000313" key="20">
    <source>
        <dbReference type="Proteomes" id="UP000076078"/>
    </source>
</evidence>
<dbReference type="GO" id="GO:0000049">
    <property type="term" value="F:tRNA binding"/>
    <property type="evidence" value="ECO:0007669"/>
    <property type="project" value="UniProtKB-KW"/>
</dbReference>
<keyword evidence="6 15" id="KW-0808">Transferase</keyword>
<comment type="caution">
    <text evidence="19">The sequence shown here is derived from an EMBL/GenBank/DDBJ whole genome shotgun (WGS) entry which is preliminary data.</text>
</comment>
<dbReference type="InterPro" id="IPR000182">
    <property type="entry name" value="GNAT_dom"/>
</dbReference>
<keyword evidence="5 15" id="KW-0820">tRNA-binding</keyword>
<evidence type="ECO:0000256" key="12">
    <source>
        <dbReference type="ARBA" id="ARBA00023014"/>
    </source>
</evidence>
<keyword evidence="8 15" id="KW-0819">tRNA processing</keyword>
<dbReference type="GO" id="GO:0051539">
    <property type="term" value="F:4 iron, 4 sulfur cluster binding"/>
    <property type="evidence" value="ECO:0007669"/>
    <property type="project" value="UniProtKB-KW"/>
</dbReference>
<dbReference type="Proteomes" id="UP000076078">
    <property type="component" value="Unassembled WGS sequence"/>
</dbReference>
<evidence type="ECO:0000256" key="13">
    <source>
        <dbReference type="ARBA" id="ARBA00023315"/>
    </source>
</evidence>
<dbReference type="GO" id="GO:0005634">
    <property type="term" value="C:nucleus"/>
    <property type="evidence" value="ECO:0007669"/>
    <property type="project" value="TreeGrafter"/>
</dbReference>
<dbReference type="NCBIfam" id="TIGR01211">
    <property type="entry name" value="ELP3"/>
    <property type="match status" value="1"/>
</dbReference>
<feature type="binding site" evidence="16">
    <location>
        <position position="112"/>
    </location>
    <ligand>
        <name>[4Fe-4S] cluster</name>
        <dbReference type="ChEBI" id="CHEBI:49883"/>
        <note>4Fe-4S-S-AdoMet</note>
    </ligand>
</feature>
<evidence type="ECO:0000256" key="15">
    <source>
        <dbReference type="PIRNR" id="PIRNR005669"/>
    </source>
</evidence>
<evidence type="ECO:0000256" key="10">
    <source>
        <dbReference type="ARBA" id="ARBA00022884"/>
    </source>
</evidence>
<dbReference type="EMBL" id="LODT01000037">
    <property type="protein sequence ID" value="KYQ90154.1"/>
    <property type="molecule type" value="Genomic_DNA"/>
</dbReference>
<evidence type="ECO:0000256" key="6">
    <source>
        <dbReference type="ARBA" id="ARBA00022679"/>
    </source>
</evidence>
<comment type="function">
    <text evidence="15">Catalytic tRNA acetyltransferase subunit of the elongator complex, which is required for multiple tRNA modifications, including mcm5U (5-methoxycarbonylmethyl uridine), mcm5s2U (5-methoxycarbonylmethyl-2-thiouridine), and ncm5U (5-carbamoylmethyl uridine). In the elongator complex, acts as a tRNA uridine(34) acetyltransferase by mediating formation of carboxymethyluridine in the wobble base at position 34 in tRNAs.</text>
</comment>
<dbReference type="PROSITE" id="PS51186">
    <property type="entry name" value="GNAT"/>
    <property type="match status" value="1"/>
</dbReference>
<feature type="domain" description="N-acetyltransferase" evidence="17">
    <location>
        <begin position="409"/>
        <end position="567"/>
    </location>
</feature>
<dbReference type="SFLD" id="SFLDF00344">
    <property type="entry name" value="ELP3-like"/>
    <property type="match status" value="1"/>
</dbReference>
<dbReference type="Pfam" id="PF00583">
    <property type="entry name" value="Acetyltransf_1"/>
    <property type="match status" value="1"/>
</dbReference>
<organism evidence="19 20">
    <name type="scientific">Tieghemostelium lacteum</name>
    <name type="common">Slime mold</name>
    <name type="synonym">Dictyostelium lacteum</name>
    <dbReference type="NCBI Taxonomy" id="361077"/>
    <lineage>
        <taxon>Eukaryota</taxon>
        <taxon>Amoebozoa</taxon>
        <taxon>Evosea</taxon>
        <taxon>Eumycetozoa</taxon>
        <taxon>Dictyostelia</taxon>
        <taxon>Dictyosteliales</taxon>
        <taxon>Raperosteliaceae</taxon>
        <taxon>Tieghemostelium</taxon>
    </lineage>
</organism>
<keyword evidence="20" id="KW-1185">Reference proteome</keyword>
<evidence type="ECO:0000256" key="14">
    <source>
        <dbReference type="ARBA" id="ARBA00047372"/>
    </source>
</evidence>
<dbReference type="InterPro" id="IPR034687">
    <property type="entry name" value="ELP3-like"/>
</dbReference>
<evidence type="ECO:0000259" key="17">
    <source>
        <dbReference type="PROSITE" id="PS51186"/>
    </source>
</evidence>
<feature type="domain" description="Radical SAM core" evidence="18">
    <location>
        <begin position="95"/>
        <end position="385"/>
    </location>
</feature>
<dbReference type="Pfam" id="PF16199">
    <property type="entry name" value="Radical_SAM_C"/>
    <property type="match status" value="1"/>
</dbReference>